<gene>
    <name evidence="1" type="ORF">E2C01_059131</name>
</gene>
<evidence type="ECO:0000313" key="1">
    <source>
        <dbReference type="EMBL" id="MPC65008.1"/>
    </source>
</evidence>
<proteinExistence type="predicted"/>
<dbReference type="EMBL" id="VSRR010022815">
    <property type="protein sequence ID" value="MPC65008.1"/>
    <property type="molecule type" value="Genomic_DNA"/>
</dbReference>
<sequence length="64" mass="6900">MENKCIYLQNHNVQGGIGKVVMVESTRGCGSGGCCEVEAQAGESHKASVWVERRECKQAQCGMP</sequence>
<protein>
    <submittedName>
        <fullName evidence="1">Uncharacterized protein</fullName>
    </submittedName>
</protein>
<evidence type="ECO:0000313" key="2">
    <source>
        <dbReference type="Proteomes" id="UP000324222"/>
    </source>
</evidence>
<dbReference type="AlphaFoldDB" id="A0A5B7H7I6"/>
<reference evidence="1 2" key="1">
    <citation type="submission" date="2019-05" db="EMBL/GenBank/DDBJ databases">
        <title>Another draft genome of Portunus trituberculatus and its Hox gene families provides insights of decapod evolution.</title>
        <authorList>
            <person name="Jeong J.-H."/>
            <person name="Song I."/>
            <person name="Kim S."/>
            <person name="Choi T."/>
            <person name="Kim D."/>
            <person name="Ryu S."/>
            <person name="Kim W."/>
        </authorList>
    </citation>
    <scope>NUCLEOTIDE SEQUENCE [LARGE SCALE GENOMIC DNA]</scope>
    <source>
        <tissue evidence="1">Muscle</tissue>
    </source>
</reference>
<comment type="caution">
    <text evidence="1">The sequence shown here is derived from an EMBL/GenBank/DDBJ whole genome shotgun (WGS) entry which is preliminary data.</text>
</comment>
<keyword evidence="2" id="KW-1185">Reference proteome</keyword>
<accession>A0A5B7H7I6</accession>
<name>A0A5B7H7I6_PORTR</name>
<organism evidence="1 2">
    <name type="scientific">Portunus trituberculatus</name>
    <name type="common">Swimming crab</name>
    <name type="synonym">Neptunus trituberculatus</name>
    <dbReference type="NCBI Taxonomy" id="210409"/>
    <lineage>
        <taxon>Eukaryota</taxon>
        <taxon>Metazoa</taxon>
        <taxon>Ecdysozoa</taxon>
        <taxon>Arthropoda</taxon>
        <taxon>Crustacea</taxon>
        <taxon>Multicrustacea</taxon>
        <taxon>Malacostraca</taxon>
        <taxon>Eumalacostraca</taxon>
        <taxon>Eucarida</taxon>
        <taxon>Decapoda</taxon>
        <taxon>Pleocyemata</taxon>
        <taxon>Brachyura</taxon>
        <taxon>Eubrachyura</taxon>
        <taxon>Portunoidea</taxon>
        <taxon>Portunidae</taxon>
        <taxon>Portuninae</taxon>
        <taxon>Portunus</taxon>
    </lineage>
</organism>
<dbReference type="Proteomes" id="UP000324222">
    <property type="component" value="Unassembled WGS sequence"/>
</dbReference>